<dbReference type="AlphaFoldDB" id="A0A0G0MP47"/>
<dbReference type="Pfam" id="PF01544">
    <property type="entry name" value="CorA"/>
    <property type="match status" value="1"/>
</dbReference>
<keyword evidence="3" id="KW-0813">Transport</keyword>
<keyword evidence="7 8" id="KW-0472">Membrane</keyword>
<comment type="subcellular location">
    <subcellularLocation>
        <location evidence="1">Cell membrane</location>
        <topology evidence="1">Multi-pass membrane protein</topology>
    </subcellularLocation>
</comment>
<feature type="transmembrane region" description="Helical" evidence="8">
    <location>
        <begin position="244"/>
        <end position="268"/>
    </location>
</feature>
<evidence type="ECO:0000256" key="7">
    <source>
        <dbReference type="ARBA" id="ARBA00023136"/>
    </source>
</evidence>
<evidence type="ECO:0000256" key="8">
    <source>
        <dbReference type="SAM" id="Phobius"/>
    </source>
</evidence>
<evidence type="ECO:0000256" key="6">
    <source>
        <dbReference type="ARBA" id="ARBA00022989"/>
    </source>
</evidence>
<dbReference type="PANTHER" id="PTHR46494">
    <property type="entry name" value="CORA FAMILY METAL ION TRANSPORTER (EUROFUNG)"/>
    <property type="match status" value="1"/>
</dbReference>
<accession>A0A0G0MP47</accession>
<feature type="transmembrane region" description="Helical" evidence="8">
    <location>
        <begin position="280"/>
        <end position="300"/>
    </location>
</feature>
<gene>
    <name evidence="9" type="ORF">UT30_C0002G0020</name>
</gene>
<sequence length="305" mass="35168">MGIQVVESKGVSWHHINQVSDSDLEQLQERFKFNHLDYDDIRAESPISKMDTYKHYLFFVFHVPAIDKESSHLYGEELYVFLSAESLVTITHIPIPVLEVFFERMERSNKFRSIVLGKGTPFAMHKILAEVFHEGLSLLGSLTKEVHRLEEAIEHRHDKRLTVDLAHVRRNVLFLRHVIDPQRTIVASLSNIKRSFISEDMAIYFDDVHDVLDTIWLSSDNLKLIIDGLFDVNEALLSHKTNEVVTLLTLVSAALMVPTLIAGFYGMNVPWLPYFENAKIVSLFYFVGFFGMLLIVLIIIKRPRS</sequence>
<comment type="caution">
    <text evidence="9">The sequence shown here is derived from an EMBL/GenBank/DDBJ whole genome shotgun (WGS) entry which is preliminary data.</text>
</comment>
<dbReference type="GO" id="GO:0000287">
    <property type="term" value="F:magnesium ion binding"/>
    <property type="evidence" value="ECO:0007669"/>
    <property type="project" value="TreeGrafter"/>
</dbReference>
<keyword evidence="4" id="KW-1003">Cell membrane</keyword>
<reference evidence="9 10" key="1">
    <citation type="journal article" date="2015" name="Nature">
        <title>rRNA introns, odd ribosomes, and small enigmatic genomes across a large radiation of phyla.</title>
        <authorList>
            <person name="Brown C.T."/>
            <person name="Hug L.A."/>
            <person name="Thomas B.C."/>
            <person name="Sharon I."/>
            <person name="Castelle C.J."/>
            <person name="Singh A."/>
            <person name="Wilkins M.J."/>
            <person name="Williams K.H."/>
            <person name="Banfield J.F."/>
        </authorList>
    </citation>
    <scope>NUCLEOTIDE SEQUENCE [LARGE SCALE GENOMIC DNA]</scope>
</reference>
<evidence type="ECO:0000256" key="4">
    <source>
        <dbReference type="ARBA" id="ARBA00022475"/>
    </source>
</evidence>
<evidence type="ECO:0000256" key="2">
    <source>
        <dbReference type="ARBA" id="ARBA00009765"/>
    </source>
</evidence>
<dbReference type="SUPFAM" id="SSF143865">
    <property type="entry name" value="CorA soluble domain-like"/>
    <property type="match status" value="1"/>
</dbReference>
<evidence type="ECO:0000256" key="3">
    <source>
        <dbReference type="ARBA" id="ARBA00022448"/>
    </source>
</evidence>
<dbReference type="EMBL" id="LBWG01000002">
    <property type="protein sequence ID" value="KKR04903.1"/>
    <property type="molecule type" value="Genomic_DNA"/>
</dbReference>
<dbReference type="InterPro" id="IPR045863">
    <property type="entry name" value="CorA_TM1_TM2"/>
</dbReference>
<dbReference type="CDD" id="cd12822">
    <property type="entry name" value="TmCorA-like"/>
    <property type="match status" value="1"/>
</dbReference>
<keyword evidence="5 8" id="KW-0812">Transmembrane</keyword>
<evidence type="ECO:0000256" key="5">
    <source>
        <dbReference type="ARBA" id="ARBA00022692"/>
    </source>
</evidence>
<comment type="similarity">
    <text evidence="2">Belongs to the CorA metal ion transporter (MIT) (TC 1.A.35) family.</text>
</comment>
<dbReference type="PANTHER" id="PTHR46494:SF1">
    <property type="entry name" value="CORA FAMILY METAL ION TRANSPORTER (EUROFUNG)"/>
    <property type="match status" value="1"/>
</dbReference>
<proteinExistence type="inferred from homology"/>
<dbReference type="Gene3D" id="1.20.58.340">
    <property type="entry name" value="Magnesium transport protein CorA, transmembrane region"/>
    <property type="match status" value="2"/>
</dbReference>
<dbReference type="SUPFAM" id="SSF144083">
    <property type="entry name" value="Magnesium transport protein CorA, transmembrane region"/>
    <property type="match status" value="1"/>
</dbReference>
<evidence type="ECO:0000256" key="1">
    <source>
        <dbReference type="ARBA" id="ARBA00004651"/>
    </source>
</evidence>
<dbReference type="GO" id="GO:0050897">
    <property type="term" value="F:cobalt ion binding"/>
    <property type="evidence" value="ECO:0007669"/>
    <property type="project" value="TreeGrafter"/>
</dbReference>
<dbReference type="GO" id="GO:0015087">
    <property type="term" value="F:cobalt ion transmembrane transporter activity"/>
    <property type="evidence" value="ECO:0007669"/>
    <property type="project" value="TreeGrafter"/>
</dbReference>
<dbReference type="InterPro" id="IPR045861">
    <property type="entry name" value="CorA_cytoplasmic_dom"/>
</dbReference>
<protein>
    <submittedName>
        <fullName evidence="9">Mg2 transporter protein CorA family protein</fullName>
    </submittedName>
</protein>
<keyword evidence="6 8" id="KW-1133">Transmembrane helix</keyword>
<dbReference type="InterPro" id="IPR002523">
    <property type="entry name" value="MgTranspt_CorA/ZnTranspt_ZntB"/>
</dbReference>
<dbReference type="Gene3D" id="3.30.460.20">
    <property type="entry name" value="CorA soluble domain-like"/>
    <property type="match status" value="1"/>
</dbReference>
<dbReference type="GO" id="GO:0015095">
    <property type="term" value="F:magnesium ion transmembrane transporter activity"/>
    <property type="evidence" value="ECO:0007669"/>
    <property type="project" value="TreeGrafter"/>
</dbReference>
<evidence type="ECO:0000313" key="10">
    <source>
        <dbReference type="Proteomes" id="UP000033935"/>
    </source>
</evidence>
<name>A0A0G0MP47_9BACT</name>
<evidence type="ECO:0000313" key="9">
    <source>
        <dbReference type="EMBL" id="KKR04903.1"/>
    </source>
</evidence>
<dbReference type="Proteomes" id="UP000033935">
    <property type="component" value="Unassembled WGS sequence"/>
</dbReference>
<organism evidence="9 10">
    <name type="scientific">Candidatus Uhrbacteria bacterium GW2011_GWF2_39_13</name>
    <dbReference type="NCBI Taxonomy" id="1618995"/>
    <lineage>
        <taxon>Bacteria</taxon>
        <taxon>Candidatus Uhriibacteriota</taxon>
    </lineage>
</organism>
<dbReference type="GO" id="GO:0005886">
    <property type="term" value="C:plasma membrane"/>
    <property type="evidence" value="ECO:0007669"/>
    <property type="project" value="UniProtKB-SubCell"/>
</dbReference>